<reference evidence="9" key="1">
    <citation type="submission" date="2020-05" db="EMBL/GenBank/DDBJ databases">
        <title>Mycena genomes resolve the evolution of fungal bioluminescence.</title>
        <authorList>
            <person name="Tsai I.J."/>
        </authorList>
    </citation>
    <scope>NUCLEOTIDE SEQUENCE</scope>
    <source>
        <strain evidence="9">110903Hualien_Pintung</strain>
    </source>
</reference>
<feature type="transmembrane region" description="Helical" evidence="7">
    <location>
        <begin position="62"/>
        <end position="84"/>
    </location>
</feature>
<evidence type="ECO:0000313" key="10">
    <source>
        <dbReference type="Proteomes" id="UP000613580"/>
    </source>
</evidence>
<keyword evidence="5" id="KW-0406">Ion transport</keyword>
<comment type="subcellular location">
    <subcellularLocation>
        <location evidence="1">Endomembrane system</location>
        <topology evidence="1">Multi-pass membrane protein</topology>
    </subcellularLocation>
</comment>
<feature type="transmembrane region" description="Helical" evidence="7">
    <location>
        <begin position="96"/>
        <end position="113"/>
    </location>
</feature>
<evidence type="ECO:0000256" key="1">
    <source>
        <dbReference type="ARBA" id="ARBA00004127"/>
    </source>
</evidence>
<evidence type="ECO:0000256" key="3">
    <source>
        <dbReference type="ARBA" id="ARBA00022692"/>
    </source>
</evidence>
<dbReference type="AlphaFoldDB" id="A0A8H6VVD5"/>
<feature type="transmembrane region" description="Helical" evidence="7">
    <location>
        <begin position="345"/>
        <end position="372"/>
    </location>
</feature>
<evidence type="ECO:0000256" key="5">
    <source>
        <dbReference type="ARBA" id="ARBA00023065"/>
    </source>
</evidence>
<dbReference type="InterPro" id="IPR004713">
    <property type="entry name" value="CaH_exchang"/>
</dbReference>
<keyword evidence="6 7" id="KW-0472">Membrane</keyword>
<dbReference type="PANTHER" id="PTHR31503">
    <property type="entry name" value="VACUOLAR CALCIUM ION TRANSPORTER"/>
    <property type="match status" value="1"/>
</dbReference>
<feature type="transmembrane region" description="Helical" evidence="7">
    <location>
        <begin position="204"/>
        <end position="222"/>
    </location>
</feature>
<evidence type="ECO:0000256" key="6">
    <source>
        <dbReference type="ARBA" id="ARBA00023136"/>
    </source>
</evidence>
<dbReference type="InterPro" id="IPR004837">
    <property type="entry name" value="NaCa_Exmemb"/>
</dbReference>
<dbReference type="GO" id="GO:0000329">
    <property type="term" value="C:fungal-type vacuole membrane"/>
    <property type="evidence" value="ECO:0007669"/>
    <property type="project" value="TreeGrafter"/>
</dbReference>
<evidence type="ECO:0000313" key="9">
    <source>
        <dbReference type="EMBL" id="KAF7289674.1"/>
    </source>
</evidence>
<evidence type="ECO:0000256" key="4">
    <source>
        <dbReference type="ARBA" id="ARBA00022989"/>
    </source>
</evidence>
<dbReference type="PANTHER" id="PTHR31503:SF20">
    <property type="entry name" value="CA(2+)_H(+) EXCHANGER, PUTATIVE (EUROFUNG)-RELATED"/>
    <property type="match status" value="1"/>
</dbReference>
<sequence>MSETATIGLRRFSRTRTGDEELALDVPESKPSMHQRETSTSVVQRWQRTGKRRVGVSESLKALVFSSWLNLLLVFVPIAWVAHFSNESNKDDPQKVFPYTVTFIMCFLAIIPLEKIFDFCGEQMAFYLGEDLGELLIITLNNTVEATLAIILLKKCELRLLQSTIIGVVVLHLLLVPGVAFVTGGARIVEQELHPHLAGLNQSLLIIGVLTLMLPASFFAALDSGVVPTTAAQAQLADTLISDTTRTVFLQMSRGLAILLLGVYICSRIYLHDPPGENVALADHKLAPEALRARAQQKEELEPEVNPYVCLAVIAVTIGIMAATAEWLVDSIEFVREEGGITQEFFGVVILPLVSFSGDGFLSIVYFLRSCLLWARGIRAPPGQLANARPIDLSIQFLHFWLPFIVLLGWWTDKPMSLLFDLFEVAVLVGAAFIVNYVVADAKTNWLEGFAMMAFYLMIALCMWFYAGQEGVQLLLGEDCKSVLETVASSNSTDALFS</sequence>
<feature type="transmembrane region" description="Helical" evidence="7">
    <location>
        <begin position="446"/>
        <end position="467"/>
    </location>
</feature>
<gene>
    <name evidence="9" type="ORF">HMN09_01330000</name>
</gene>
<comment type="caution">
    <text evidence="9">The sequence shown here is derived from an EMBL/GenBank/DDBJ whole genome shotgun (WGS) entry which is preliminary data.</text>
</comment>
<feature type="domain" description="Sodium/calcium exchanger membrane region" evidence="8">
    <location>
        <begin position="311"/>
        <end position="464"/>
    </location>
</feature>
<accession>A0A8H6VVD5</accession>
<dbReference type="GO" id="GO:0006874">
    <property type="term" value="P:intracellular calcium ion homeostasis"/>
    <property type="evidence" value="ECO:0007669"/>
    <property type="project" value="TreeGrafter"/>
</dbReference>
<keyword evidence="4 7" id="KW-1133">Transmembrane helix</keyword>
<keyword evidence="3 7" id="KW-0812">Transmembrane</keyword>
<dbReference type="Pfam" id="PF01699">
    <property type="entry name" value="Na_Ca_ex"/>
    <property type="match status" value="2"/>
</dbReference>
<dbReference type="EMBL" id="JACAZE010000028">
    <property type="protein sequence ID" value="KAF7289674.1"/>
    <property type="molecule type" value="Genomic_DNA"/>
</dbReference>
<dbReference type="Proteomes" id="UP000613580">
    <property type="component" value="Unassembled WGS sequence"/>
</dbReference>
<keyword evidence="10" id="KW-1185">Reference proteome</keyword>
<evidence type="ECO:0000256" key="2">
    <source>
        <dbReference type="ARBA" id="ARBA00022448"/>
    </source>
</evidence>
<name>A0A8H6VVD5_MYCCL</name>
<feature type="transmembrane region" description="Helical" evidence="7">
    <location>
        <begin position="393"/>
        <end position="412"/>
    </location>
</feature>
<organism evidence="9 10">
    <name type="scientific">Mycena chlorophos</name>
    <name type="common">Agaric fungus</name>
    <name type="synonym">Agaricus chlorophos</name>
    <dbReference type="NCBI Taxonomy" id="658473"/>
    <lineage>
        <taxon>Eukaryota</taxon>
        <taxon>Fungi</taxon>
        <taxon>Dikarya</taxon>
        <taxon>Basidiomycota</taxon>
        <taxon>Agaricomycotina</taxon>
        <taxon>Agaricomycetes</taxon>
        <taxon>Agaricomycetidae</taxon>
        <taxon>Agaricales</taxon>
        <taxon>Marasmiineae</taxon>
        <taxon>Mycenaceae</taxon>
        <taxon>Mycena</taxon>
    </lineage>
</organism>
<evidence type="ECO:0000256" key="7">
    <source>
        <dbReference type="SAM" id="Phobius"/>
    </source>
</evidence>
<dbReference type="GO" id="GO:0015369">
    <property type="term" value="F:calcium:proton antiporter activity"/>
    <property type="evidence" value="ECO:0007669"/>
    <property type="project" value="TreeGrafter"/>
</dbReference>
<feature type="transmembrane region" description="Helical" evidence="7">
    <location>
        <begin position="165"/>
        <end position="184"/>
    </location>
</feature>
<keyword evidence="2" id="KW-0813">Transport</keyword>
<dbReference type="GO" id="GO:0012505">
    <property type="term" value="C:endomembrane system"/>
    <property type="evidence" value="ECO:0007669"/>
    <property type="project" value="UniProtKB-SubCell"/>
</dbReference>
<dbReference type="OrthoDB" id="1699231at2759"/>
<proteinExistence type="predicted"/>
<evidence type="ECO:0000259" key="8">
    <source>
        <dbReference type="Pfam" id="PF01699"/>
    </source>
</evidence>
<feature type="transmembrane region" description="Helical" evidence="7">
    <location>
        <begin position="305"/>
        <end position="325"/>
    </location>
</feature>
<feature type="domain" description="Sodium/calcium exchanger membrane region" evidence="8">
    <location>
        <begin position="100"/>
        <end position="267"/>
    </location>
</feature>
<feature type="transmembrane region" description="Helical" evidence="7">
    <location>
        <begin position="418"/>
        <end position="439"/>
    </location>
</feature>
<protein>
    <submittedName>
        <fullName evidence="9">Sodium calcium exchanger</fullName>
    </submittedName>
</protein>